<dbReference type="RefSeq" id="WP_155695623.1">
    <property type="nucleotide sequence ID" value="NZ_BAAAFQ010000004.1"/>
</dbReference>
<evidence type="ECO:0000313" key="3">
    <source>
        <dbReference type="Proteomes" id="UP000439994"/>
    </source>
</evidence>
<keyword evidence="1" id="KW-1133">Transmembrane helix</keyword>
<accession>A0A6N8F792</accession>
<dbReference type="OrthoDB" id="5513249at2"/>
<feature type="transmembrane region" description="Helical" evidence="1">
    <location>
        <begin position="43"/>
        <end position="64"/>
    </location>
</feature>
<sequence length="125" mass="13528">MRDILGAWLSVLCVLHCSLPILLLSFGANFGLHEFLESIHDEWLHAVLITPIVLILGVSLPKAYMSHRNPVPAYLAALGVFTLTVGVLSGHLVETILTVVGSTLVISAHLINRKSLKSHVEAVMS</sequence>
<name>A0A6N8F792_9GAMM</name>
<dbReference type="InterPro" id="IPR004891">
    <property type="entry name" value="Mercury-R_MerC"/>
</dbReference>
<comment type="caution">
    <text evidence="2">The sequence shown here is derived from an EMBL/GenBank/DDBJ whole genome shotgun (WGS) entry which is preliminary data.</text>
</comment>
<keyword evidence="3" id="KW-1185">Reference proteome</keyword>
<gene>
    <name evidence="2" type="ORF">GNP35_08085</name>
</gene>
<keyword evidence="1" id="KW-0812">Transmembrane</keyword>
<evidence type="ECO:0000256" key="1">
    <source>
        <dbReference type="SAM" id="Phobius"/>
    </source>
</evidence>
<protein>
    <submittedName>
        <fullName evidence="2">MerC family mercury resistance protein</fullName>
    </submittedName>
</protein>
<dbReference type="GO" id="GO:0016020">
    <property type="term" value="C:membrane"/>
    <property type="evidence" value="ECO:0007669"/>
    <property type="project" value="InterPro"/>
</dbReference>
<keyword evidence="1" id="KW-0472">Membrane</keyword>
<reference evidence="2 3" key="1">
    <citation type="submission" date="2019-11" db="EMBL/GenBank/DDBJ databases">
        <title>P. haliotis isolates from Z. marina roots.</title>
        <authorList>
            <person name="Cohen M."/>
            <person name="Jospin G."/>
            <person name="Eisen J.A."/>
            <person name="Coil D.A."/>
        </authorList>
    </citation>
    <scope>NUCLEOTIDE SEQUENCE [LARGE SCALE GENOMIC DNA]</scope>
    <source>
        <strain evidence="2 3">UCD-MCMsp1aY</strain>
    </source>
</reference>
<dbReference type="GO" id="GO:0015097">
    <property type="term" value="F:mercury ion transmembrane transporter activity"/>
    <property type="evidence" value="ECO:0007669"/>
    <property type="project" value="InterPro"/>
</dbReference>
<dbReference type="Pfam" id="PF03203">
    <property type="entry name" value="MerC"/>
    <property type="match status" value="1"/>
</dbReference>
<evidence type="ECO:0000313" key="2">
    <source>
        <dbReference type="EMBL" id="MUH72445.1"/>
    </source>
</evidence>
<feature type="transmembrane region" description="Helical" evidence="1">
    <location>
        <begin position="71"/>
        <end position="89"/>
    </location>
</feature>
<organism evidence="2 3">
    <name type="scientific">Psychrosphaera haliotis</name>
    <dbReference type="NCBI Taxonomy" id="555083"/>
    <lineage>
        <taxon>Bacteria</taxon>
        <taxon>Pseudomonadati</taxon>
        <taxon>Pseudomonadota</taxon>
        <taxon>Gammaproteobacteria</taxon>
        <taxon>Alteromonadales</taxon>
        <taxon>Pseudoalteromonadaceae</taxon>
        <taxon>Psychrosphaera</taxon>
    </lineage>
</organism>
<proteinExistence type="predicted"/>
<dbReference type="AlphaFoldDB" id="A0A6N8F792"/>
<dbReference type="Proteomes" id="UP000439994">
    <property type="component" value="Unassembled WGS sequence"/>
</dbReference>
<dbReference type="EMBL" id="WOCD01000003">
    <property type="protein sequence ID" value="MUH72445.1"/>
    <property type="molecule type" value="Genomic_DNA"/>
</dbReference>